<feature type="domain" description="Velvet" evidence="5">
    <location>
        <begin position="12"/>
        <end position="220"/>
    </location>
</feature>
<dbReference type="OMA" id="PNYRRIH"/>
<dbReference type="GO" id="GO:0005634">
    <property type="term" value="C:nucleus"/>
    <property type="evidence" value="ECO:0000318"/>
    <property type="project" value="GO_Central"/>
</dbReference>
<dbReference type="Proteomes" id="UP000007241">
    <property type="component" value="Unassembled WGS sequence"/>
</dbReference>
<evidence type="ECO:0000259" key="5">
    <source>
        <dbReference type="PROSITE" id="PS51821"/>
    </source>
</evidence>
<name>F4NU35_BATDJ</name>
<evidence type="ECO:0000256" key="2">
    <source>
        <dbReference type="ARBA" id="ARBA00023015"/>
    </source>
</evidence>
<keyword evidence="4" id="KW-0539">Nucleus</keyword>
<dbReference type="RefSeq" id="XP_006676298.1">
    <property type="nucleotide sequence ID" value="XM_006676235.1"/>
</dbReference>
<dbReference type="InterPro" id="IPR038491">
    <property type="entry name" value="Velvet_dom_sf"/>
</dbReference>
<gene>
    <name evidence="6" type="ORF">BATDEDRAFT_85503</name>
</gene>
<evidence type="ECO:0000256" key="4">
    <source>
        <dbReference type="ARBA" id="ARBA00023242"/>
    </source>
</evidence>
<dbReference type="EMBL" id="GL882879">
    <property type="protein sequence ID" value="EGF83977.1"/>
    <property type="molecule type" value="Genomic_DNA"/>
</dbReference>
<evidence type="ECO:0000256" key="3">
    <source>
        <dbReference type="ARBA" id="ARBA00023163"/>
    </source>
</evidence>
<dbReference type="GO" id="GO:0030435">
    <property type="term" value="P:sporulation resulting in formation of a cellular spore"/>
    <property type="evidence" value="ECO:0000318"/>
    <property type="project" value="GO_Central"/>
</dbReference>
<organism evidence="6 7">
    <name type="scientific">Batrachochytrium dendrobatidis (strain JAM81 / FGSC 10211)</name>
    <name type="common">Frog chytrid fungus</name>
    <dbReference type="NCBI Taxonomy" id="684364"/>
    <lineage>
        <taxon>Eukaryota</taxon>
        <taxon>Fungi</taxon>
        <taxon>Fungi incertae sedis</taxon>
        <taxon>Chytridiomycota</taxon>
        <taxon>Chytridiomycota incertae sedis</taxon>
        <taxon>Chytridiomycetes</taxon>
        <taxon>Rhizophydiales</taxon>
        <taxon>Rhizophydiales incertae sedis</taxon>
        <taxon>Batrachochytrium</taxon>
    </lineage>
</organism>
<keyword evidence="7" id="KW-1185">Reference proteome</keyword>
<evidence type="ECO:0000313" key="6">
    <source>
        <dbReference type="EMBL" id="EGF83977.1"/>
    </source>
</evidence>
<keyword evidence="2" id="KW-0805">Transcription regulation</keyword>
<dbReference type="PANTHER" id="PTHR33572:SF3">
    <property type="entry name" value="VELVET COMPLEX SUBUNIT B"/>
    <property type="match status" value="1"/>
</dbReference>
<dbReference type="GeneID" id="18242087"/>
<dbReference type="Pfam" id="PF11754">
    <property type="entry name" value="Velvet"/>
    <property type="match status" value="1"/>
</dbReference>
<comment type="subcellular location">
    <subcellularLocation>
        <location evidence="1">Nucleus</location>
    </subcellularLocation>
</comment>
<dbReference type="InterPro" id="IPR021740">
    <property type="entry name" value="Velvet"/>
</dbReference>
<dbReference type="PROSITE" id="PS51821">
    <property type="entry name" value="VELVET"/>
    <property type="match status" value="1"/>
</dbReference>
<dbReference type="STRING" id="684364.F4NU35"/>
<keyword evidence="3" id="KW-0804">Transcription</keyword>
<dbReference type="Gene3D" id="2.60.40.3960">
    <property type="entry name" value="Velvet domain"/>
    <property type="match status" value="1"/>
</dbReference>
<dbReference type="HOGENOM" id="CLU_022491_1_2_1"/>
<dbReference type="GO" id="GO:0005992">
    <property type="term" value="P:trehalose biosynthetic process"/>
    <property type="evidence" value="ECO:0000318"/>
    <property type="project" value="GO_Central"/>
</dbReference>
<evidence type="ECO:0000313" key="7">
    <source>
        <dbReference type="Proteomes" id="UP000007241"/>
    </source>
</evidence>
<protein>
    <recommendedName>
        <fullName evidence="5">Velvet domain-containing protein</fullName>
    </recommendedName>
</protein>
<reference evidence="6 7" key="1">
    <citation type="submission" date="2009-12" db="EMBL/GenBank/DDBJ databases">
        <title>The draft genome of Batrachochytrium dendrobatidis.</title>
        <authorList>
            <consortium name="US DOE Joint Genome Institute (JGI-PGF)"/>
            <person name="Kuo A."/>
            <person name="Salamov A."/>
            <person name="Schmutz J."/>
            <person name="Lucas S."/>
            <person name="Pitluck S."/>
            <person name="Rosenblum E."/>
            <person name="Stajich J."/>
            <person name="Eisen M."/>
            <person name="Grigoriev I.V."/>
        </authorList>
    </citation>
    <scope>NUCLEOTIDE SEQUENCE [LARGE SCALE GENOMIC DNA]</scope>
    <source>
        <strain evidence="7">JAM81 / FGSC 10211</strain>
    </source>
</reference>
<dbReference type="InterPro" id="IPR037525">
    <property type="entry name" value="Velvet_dom"/>
</dbReference>
<dbReference type="PANTHER" id="PTHR33572">
    <property type="entry name" value="SPORE DEVELOPMENT REGULATOR VOSA"/>
    <property type="match status" value="1"/>
</dbReference>
<dbReference type="AlphaFoldDB" id="F4NU35"/>
<dbReference type="OrthoDB" id="5599552at2759"/>
<dbReference type="InParanoid" id="F4NU35"/>
<accession>F4NU35</accession>
<evidence type="ECO:0000256" key="1">
    <source>
        <dbReference type="ARBA" id="ARBA00004123"/>
    </source>
</evidence>
<sequence length="229" mass="25996">MSGIEGSLECLSQTLVKKTTLFKLRQQPLRGRMCGFSAVKDRRIIDPPLVLQLVTLDNRNVLEAYQDFNLHILCHISLWSADRQTDCSAVINPRYKSHNLKLRDMPSSRKHGCPSEGNQYCQTIIGTTSTPPQVLMDLDGTPGLFFVFYDLSVRVQGDYTLKCQLFELDSTRGNMTSTVVRDVIFTNPFHMYSPKYFPGMGESTELSKCFARQGISIHIRRDYSGEILT</sequence>
<proteinExistence type="predicted"/>